<dbReference type="EnsemblProtists" id="PYU1_T008001">
    <property type="protein sequence ID" value="PYU1_T008001"/>
    <property type="gene ID" value="PYU1_G007985"/>
</dbReference>
<sequence>MALRPAPSMEGSAALQTTRLTKAHAATIIALLLLLFMDLGGAVNVGDAEVHRDLISAASGSGAGAENANDTCPNVTTVLVYSTVSSTTATSVQIVDAACERVVVTATTTTSSEVLLDLQDRGIVEIKSLPPNTARQ</sequence>
<reference evidence="2" key="2">
    <citation type="submission" date="2010-04" db="EMBL/GenBank/DDBJ databases">
        <authorList>
            <person name="Buell R."/>
            <person name="Hamilton J."/>
            <person name="Hostetler J."/>
        </authorList>
    </citation>
    <scope>NUCLEOTIDE SEQUENCE [LARGE SCALE GENOMIC DNA]</scope>
    <source>
        <strain evidence="2">DAOM:BR144</strain>
    </source>
</reference>
<name>K3WSQ7_GLOUD</name>
<dbReference type="InParanoid" id="K3WSQ7"/>
<dbReference type="HOGENOM" id="CLU_1879581_0_0_1"/>
<evidence type="ECO:0000313" key="2">
    <source>
        <dbReference type="Proteomes" id="UP000019132"/>
    </source>
</evidence>
<proteinExistence type="predicted"/>
<reference evidence="1" key="3">
    <citation type="submission" date="2015-02" db="UniProtKB">
        <authorList>
            <consortium name="EnsemblProtists"/>
        </authorList>
    </citation>
    <scope>IDENTIFICATION</scope>
    <source>
        <strain evidence="1">DAOM BR144</strain>
    </source>
</reference>
<dbReference type="EMBL" id="GL376617">
    <property type="status" value="NOT_ANNOTATED_CDS"/>
    <property type="molecule type" value="Genomic_DNA"/>
</dbReference>
<evidence type="ECO:0000313" key="1">
    <source>
        <dbReference type="EnsemblProtists" id="PYU1_T008001"/>
    </source>
</evidence>
<keyword evidence="2" id="KW-1185">Reference proteome</keyword>
<dbReference type="VEuPathDB" id="FungiDB:PYU1_G007985"/>
<dbReference type="Proteomes" id="UP000019132">
    <property type="component" value="Unassembled WGS sequence"/>
</dbReference>
<organism evidence="1 2">
    <name type="scientific">Globisporangium ultimum (strain ATCC 200006 / CBS 805.95 / DAOM BR144)</name>
    <name type="common">Pythium ultimum</name>
    <dbReference type="NCBI Taxonomy" id="431595"/>
    <lineage>
        <taxon>Eukaryota</taxon>
        <taxon>Sar</taxon>
        <taxon>Stramenopiles</taxon>
        <taxon>Oomycota</taxon>
        <taxon>Peronosporomycetes</taxon>
        <taxon>Pythiales</taxon>
        <taxon>Pythiaceae</taxon>
        <taxon>Globisporangium</taxon>
    </lineage>
</organism>
<dbReference type="AlphaFoldDB" id="K3WSQ7"/>
<accession>K3WSQ7</accession>
<protein>
    <submittedName>
        <fullName evidence="1">Uncharacterized protein</fullName>
    </submittedName>
</protein>
<reference evidence="2" key="1">
    <citation type="journal article" date="2010" name="Genome Biol.">
        <title>Genome sequence of the necrotrophic plant pathogen Pythium ultimum reveals original pathogenicity mechanisms and effector repertoire.</title>
        <authorList>
            <person name="Levesque C.A."/>
            <person name="Brouwer H."/>
            <person name="Cano L."/>
            <person name="Hamilton J.P."/>
            <person name="Holt C."/>
            <person name="Huitema E."/>
            <person name="Raffaele S."/>
            <person name="Robideau G.P."/>
            <person name="Thines M."/>
            <person name="Win J."/>
            <person name="Zerillo M.M."/>
            <person name="Beakes G.W."/>
            <person name="Boore J.L."/>
            <person name="Busam D."/>
            <person name="Dumas B."/>
            <person name="Ferriera S."/>
            <person name="Fuerstenberg S.I."/>
            <person name="Gachon C.M."/>
            <person name="Gaulin E."/>
            <person name="Govers F."/>
            <person name="Grenville-Briggs L."/>
            <person name="Horner N."/>
            <person name="Hostetler J."/>
            <person name="Jiang R.H."/>
            <person name="Johnson J."/>
            <person name="Krajaejun T."/>
            <person name="Lin H."/>
            <person name="Meijer H.J."/>
            <person name="Moore B."/>
            <person name="Morris P."/>
            <person name="Phuntmart V."/>
            <person name="Puiu D."/>
            <person name="Shetty J."/>
            <person name="Stajich J.E."/>
            <person name="Tripathy S."/>
            <person name="Wawra S."/>
            <person name="van West P."/>
            <person name="Whitty B.R."/>
            <person name="Coutinho P.M."/>
            <person name="Henrissat B."/>
            <person name="Martin F."/>
            <person name="Thomas P.D."/>
            <person name="Tyler B.M."/>
            <person name="De Vries R.P."/>
            <person name="Kamoun S."/>
            <person name="Yandell M."/>
            <person name="Tisserat N."/>
            <person name="Buell C.R."/>
        </authorList>
    </citation>
    <scope>NUCLEOTIDE SEQUENCE</scope>
    <source>
        <strain evidence="2">DAOM:BR144</strain>
    </source>
</reference>